<accession>A0A167Q8W4</accession>
<dbReference type="STRING" id="1081102.A0A167Q8W4"/>
<proteinExistence type="inferred from homology"/>
<dbReference type="InterPro" id="IPR052178">
    <property type="entry name" value="Sec_Metab_Biosynth_SDR"/>
</dbReference>
<dbReference type="AlphaFoldDB" id="A0A167Q8W4"/>
<dbReference type="InterPro" id="IPR020904">
    <property type="entry name" value="Sc_DH/Rdtase_CS"/>
</dbReference>
<evidence type="ECO:0000256" key="2">
    <source>
        <dbReference type="ARBA" id="ARBA00022857"/>
    </source>
</evidence>
<dbReference type="PRINTS" id="PR00081">
    <property type="entry name" value="GDHRDH"/>
</dbReference>
<dbReference type="PROSITE" id="PS00061">
    <property type="entry name" value="ADH_SHORT"/>
    <property type="match status" value="1"/>
</dbReference>
<keyword evidence="2" id="KW-0521">NADP</keyword>
<protein>
    <submittedName>
        <fullName evidence="4">Short chain dehydrogenase reductase</fullName>
    </submittedName>
</protein>
<dbReference type="InterPro" id="IPR036291">
    <property type="entry name" value="NAD(P)-bd_dom_sf"/>
</dbReference>
<dbReference type="Proteomes" id="UP000076874">
    <property type="component" value="Unassembled WGS sequence"/>
</dbReference>
<comment type="caution">
    <text evidence="4">The sequence shown here is derived from an EMBL/GenBank/DDBJ whole genome shotgun (WGS) entry which is preliminary data.</text>
</comment>
<keyword evidence="5" id="KW-1185">Reference proteome</keyword>
<comment type="similarity">
    <text evidence="1">Belongs to the short-chain dehydrogenases/reductases (SDR) family.</text>
</comment>
<evidence type="ECO:0000313" key="5">
    <source>
        <dbReference type="Proteomes" id="UP000076874"/>
    </source>
</evidence>
<dbReference type="Pfam" id="PF13561">
    <property type="entry name" value="adh_short_C2"/>
    <property type="match status" value="1"/>
</dbReference>
<evidence type="ECO:0000256" key="3">
    <source>
        <dbReference type="ARBA" id="ARBA00023002"/>
    </source>
</evidence>
<dbReference type="Gene3D" id="3.40.50.720">
    <property type="entry name" value="NAD(P)-binding Rossmann-like Domain"/>
    <property type="match status" value="1"/>
</dbReference>
<dbReference type="EMBL" id="AZHD01000014">
    <property type="protein sequence ID" value="OAA57411.1"/>
    <property type="molecule type" value="Genomic_DNA"/>
</dbReference>
<dbReference type="GO" id="GO:0016491">
    <property type="term" value="F:oxidoreductase activity"/>
    <property type="evidence" value="ECO:0007669"/>
    <property type="project" value="UniProtKB-KW"/>
</dbReference>
<gene>
    <name evidence="4" type="ORF">SPI_07070</name>
</gene>
<dbReference type="InterPro" id="IPR002347">
    <property type="entry name" value="SDR_fam"/>
</dbReference>
<reference evidence="4 5" key="1">
    <citation type="journal article" date="2016" name="Genome Biol. Evol.">
        <title>Divergent and convergent evolution of fungal pathogenicity.</title>
        <authorList>
            <person name="Shang Y."/>
            <person name="Xiao G."/>
            <person name="Zheng P."/>
            <person name="Cen K."/>
            <person name="Zhan S."/>
            <person name="Wang C."/>
        </authorList>
    </citation>
    <scope>NUCLEOTIDE SEQUENCE [LARGE SCALE GENOMIC DNA]</scope>
    <source>
        <strain evidence="4 5">RCEF 264</strain>
    </source>
</reference>
<dbReference type="OrthoDB" id="2898618at2759"/>
<organism evidence="4 5">
    <name type="scientific">Niveomyces insectorum RCEF 264</name>
    <dbReference type="NCBI Taxonomy" id="1081102"/>
    <lineage>
        <taxon>Eukaryota</taxon>
        <taxon>Fungi</taxon>
        <taxon>Dikarya</taxon>
        <taxon>Ascomycota</taxon>
        <taxon>Pezizomycotina</taxon>
        <taxon>Sordariomycetes</taxon>
        <taxon>Hypocreomycetidae</taxon>
        <taxon>Hypocreales</taxon>
        <taxon>Cordycipitaceae</taxon>
        <taxon>Niveomyces</taxon>
    </lineage>
</organism>
<dbReference type="SUPFAM" id="SSF51735">
    <property type="entry name" value="NAD(P)-binding Rossmann-fold domains"/>
    <property type="match status" value="1"/>
</dbReference>
<keyword evidence="3" id="KW-0560">Oxidoreductase</keyword>
<dbReference type="PANTHER" id="PTHR43618:SF18">
    <property type="entry name" value="SHORT CHAIN DEHYDROGENASE_REDUCTASE FAMILY (AFU_ORTHOLOGUE AFUA_5G12480)"/>
    <property type="match status" value="1"/>
</dbReference>
<evidence type="ECO:0000313" key="4">
    <source>
        <dbReference type="EMBL" id="OAA57411.1"/>
    </source>
</evidence>
<dbReference type="PANTHER" id="PTHR43618">
    <property type="entry name" value="7-ALPHA-HYDROXYSTEROID DEHYDROGENASE"/>
    <property type="match status" value="1"/>
</dbReference>
<evidence type="ECO:0000256" key="1">
    <source>
        <dbReference type="ARBA" id="ARBA00006484"/>
    </source>
</evidence>
<sequence length="291" mass="30586">MANITASDLFNVNGMVFVVTGGGTGIGEMMAHALDVNGAAKVFILGRRLDKLQEVASSAKNKTIIPLQCDVASQDDLARAVDVVAAQTPFVNVVIANHGATGPTLDQLPREPRPSVAELRDYFWQTPMAAFTDTFQVNCSAVFYCFVAFLNLLDAGNTHAASPAAALGIDSQFVVTSSINGFSRVPGMGYAYSASKAGVVHMAKLLATNMAGYHIRANVIAPGIYPSAMSKHFLSRTEGQVLPTIVPLERIGTGEDVAGVTLFLCSRAGAYLNGNVVVTDGGRLSILPGSY</sequence>
<name>A0A167Q8W4_9HYPO</name>